<evidence type="ECO:0000313" key="2">
    <source>
        <dbReference type="Proteomes" id="UP001163324"/>
    </source>
</evidence>
<keyword evidence="2" id="KW-1185">Reference proteome</keyword>
<dbReference type="Proteomes" id="UP001163324">
    <property type="component" value="Chromosome 4"/>
</dbReference>
<proteinExistence type="predicted"/>
<accession>A0ACC0V286</accession>
<protein>
    <submittedName>
        <fullName evidence="1">Uncharacterized protein</fullName>
    </submittedName>
</protein>
<gene>
    <name evidence="1" type="ORF">N3K66_004513</name>
</gene>
<organism evidence="1 2">
    <name type="scientific">Trichothecium roseum</name>
    <dbReference type="NCBI Taxonomy" id="47278"/>
    <lineage>
        <taxon>Eukaryota</taxon>
        <taxon>Fungi</taxon>
        <taxon>Dikarya</taxon>
        <taxon>Ascomycota</taxon>
        <taxon>Pezizomycotina</taxon>
        <taxon>Sordariomycetes</taxon>
        <taxon>Hypocreomycetidae</taxon>
        <taxon>Hypocreales</taxon>
        <taxon>Hypocreales incertae sedis</taxon>
        <taxon>Trichothecium</taxon>
    </lineage>
</organism>
<name>A0ACC0V286_9HYPO</name>
<dbReference type="EMBL" id="CM047943">
    <property type="protein sequence ID" value="KAI9900251.1"/>
    <property type="molecule type" value="Genomic_DNA"/>
</dbReference>
<sequence>MGAKVVVISRGEGKRADAVGMGADGFIATETDPDWVKENTGTLDLIVSTTASAKMPIDGYIALLKTGGTLAQVGGPEEPIPLNCGALIYGNKRIAGSLIANRSRIVEALQLAADKAITPLVQVRPMAEANQALVDMEDGKARYRYVLVN</sequence>
<reference evidence="1" key="1">
    <citation type="submission" date="2022-10" db="EMBL/GenBank/DDBJ databases">
        <title>Complete Genome of Trichothecium roseum strain YXFP-22015, a Plant Pathogen Isolated from Citrus.</title>
        <authorList>
            <person name="Wang Y."/>
            <person name="Zhu L."/>
        </authorList>
    </citation>
    <scope>NUCLEOTIDE SEQUENCE</scope>
    <source>
        <strain evidence="1">YXFP-22015</strain>
    </source>
</reference>
<evidence type="ECO:0000313" key="1">
    <source>
        <dbReference type="EMBL" id="KAI9900251.1"/>
    </source>
</evidence>
<comment type="caution">
    <text evidence="1">The sequence shown here is derived from an EMBL/GenBank/DDBJ whole genome shotgun (WGS) entry which is preliminary data.</text>
</comment>